<name>A0AA39W7H4_ACESA</name>
<dbReference type="Proteomes" id="UP001168877">
    <property type="component" value="Unassembled WGS sequence"/>
</dbReference>
<reference evidence="2" key="1">
    <citation type="journal article" date="2022" name="Plant J.">
        <title>Strategies of tolerance reflected in two North American maple genomes.</title>
        <authorList>
            <person name="McEvoy S.L."/>
            <person name="Sezen U.U."/>
            <person name="Trouern-Trend A."/>
            <person name="McMahon S.M."/>
            <person name="Schaberg P.G."/>
            <person name="Yang J."/>
            <person name="Wegrzyn J.L."/>
            <person name="Swenson N.G."/>
        </authorList>
    </citation>
    <scope>NUCLEOTIDE SEQUENCE</scope>
    <source>
        <strain evidence="2">NS2018</strain>
    </source>
</reference>
<feature type="chain" id="PRO_5041286760" description="Secreted protein" evidence="1">
    <location>
        <begin position="21"/>
        <end position="96"/>
    </location>
</feature>
<evidence type="ECO:0000313" key="2">
    <source>
        <dbReference type="EMBL" id="KAK0606013.1"/>
    </source>
</evidence>
<dbReference type="EMBL" id="JAUESC010000002">
    <property type="protein sequence ID" value="KAK0606013.1"/>
    <property type="molecule type" value="Genomic_DNA"/>
</dbReference>
<comment type="caution">
    <text evidence="2">The sequence shown here is derived from an EMBL/GenBank/DDBJ whole genome shotgun (WGS) entry which is preliminary data.</text>
</comment>
<keyword evidence="3" id="KW-1185">Reference proteome</keyword>
<organism evidence="2 3">
    <name type="scientific">Acer saccharum</name>
    <name type="common">Sugar maple</name>
    <dbReference type="NCBI Taxonomy" id="4024"/>
    <lineage>
        <taxon>Eukaryota</taxon>
        <taxon>Viridiplantae</taxon>
        <taxon>Streptophyta</taxon>
        <taxon>Embryophyta</taxon>
        <taxon>Tracheophyta</taxon>
        <taxon>Spermatophyta</taxon>
        <taxon>Magnoliopsida</taxon>
        <taxon>eudicotyledons</taxon>
        <taxon>Gunneridae</taxon>
        <taxon>Pentapetalae</taxon>
        <taxon>rosids</taxon>
        <taxon>malvids</taxon>
        <taxon>Sapindales</taxon>
        <taxon>Sapindaceae</taxon>
        <taxon>Hippocastanoideae</taxon>
        <taxon>Acereae</taxon>
        <taxon>Acer</taxon>
    </lineage>
</organism>
<keyword evidence="1" id="KW-0732">Signal</keyword>
<reference evidence="2" key="2">
    <citation type="submission" date="2023-06" db="EMBL/GenBank/DDBJ databases">
        <authorList>
            <person name="Swenson N.G."/>
            <person name="Wegrzyn J.L."/>
            <person name="Mcevoy S.L."/>
        </authorList>
    </citation>
    <scope>NUCLEOTIDE SEQUENCE</scope>
    <source>
        <strain evidence="2">NS2018</strain>
        <tissue evidence="2">Leaf</tissue>
    </source>
</reference>
<dbReference type="AlphaFoldDB" id="A0AA39W7H4"/>
<evidence type="ECO:0008006" key="4">
    <source>
        <dbReference type="Google" id="ProtNLM"/>
    </source>
</evidence>
<evidence type="ECO:0000313" key="3">
    <source>
        <dbReference type="Proteomes" id="UP001168877"/>
    </source>
</evidence>
<evidence type="ECO:0000256" key="1">
    <source>
        <dbReference type="SAM" id="SignalP"/>
    </source>
</evidence>
<gene>
    <name evidence="2" type="ORF">LWI29_033150</name>
</gene>
<protein>
    <recommendedName>
        <fullName evidence="4">Secreted protein</fullName>
    </recommendedName>
</protein>
<proteinExistence type="predicted"/>
<accession>A0AA39W7H4</accession>
<sequence length="96" mass="10215">MHHLLMGLHAFISWSDNASSVSVDGTSSIPVITVTTAIPSADWGLTDITSSSASVMVVSKPRVRMQIPLSKPRAKLRCAANSSTPLVRMDTPLLVV</sequence>
<feature type="signal peptide" evidence="1">
    <location>
        <begin position="1"/>
        <end position="20"/>
    </location>
</feature>